<gene>
    <name evidence="2" type="ORF">BC102111_02193</name>
</gene>
<dbReference type="Proteomes" id="UP000234333">
    <property type="component" value="Unassembled WGS sequence"/>
</dbReference>
<reference evidence="2 3" key="1">
    <citation type="submission" date="2017-03" db="EMBL/GenBank/DDBJ databases">
        <authorList>
            <person name="Afonso C.L."/>
            <person name="Miller P.J."/>
            <person name="Scott M.A."/>
            <person name="Spackman E."/>
            <person name="Goraichik I."/>
            <person name="Dimitrov K.M."/>
            <person name="Suarez D.L."/>
            <person name="Swayne D.E."/>
        </authorList>
    </citation>
    <scope>NUCLEOTIDE SEQUENCE [LARGE SCALE GENOMIC DNA]</scope>
    <source>
        <strain evidence="2 3">CIP 102111</strain>
    </source>
</reference>
<dbReference type="EMBL" id="FXZC01000004">
    <property type="protein sequence ID" value="SMX86156.1"/>
    <property type="molecule type" value="Genomic_DNA"/>
</dbReference>
<dbReference type="AlphaFoldDB" id="A0A2H1JF90"/>
<protein>
    <submittedName>
        <fullName evidence="2">Uncharacterized protein</fullName>
    </submittedName>
</protein>
<name>A0A2H1JF90_9MICO</name>
<evidence type="ECO:0000313" key="3">
    <source>
        <dbReference type="Proteomes" id="UP000234333"/>
    </source>
</evidence>
<proteinExistence type="predicted"/>
<accession>A0A2H1JF90</accession>
<sequence>MRSRRRRGKDTPTEAAGETVSGKPVRFPHSAGYIDSMTISLNTDAVEHARELIRAGKVDSNDLGDWSAEKPTAEGEDVFIANNGWDAYAKWHLGIDEEADPRTKKAYSFPYGDFVEVHRAGVIAAESRAGEYKHTEIEKAAKELLDLIDKDK</sequence>
<organism evidence="2 3">
    <name type="scientific">Brevibacterium casei CIP 102111</name>
    <dbReference type="NCBI Taxonomy" id="1255625"/>
    <lineage>
        <taxon>Bacteria</taxon>
        <taxon>Bacillati</taxon>
        <taxon>Actinomycetota</taxon>
        <taxon>Actinomycetes</taxon>
        <taxon>Micrococcales</taxon>
        <taxon>Brevibacteriaceae</taxon>
        <taxon>Brevibacterium</taxon>
    </lineage>
</organism>
<feature type="region of interest" description="Disordered" evidence="1">
    <location>
        <begin position="1"/>
        <end position="24"/>
    </location>
</feature>
<evidence type="ECO:0000256" key="1">
    <source>
        <dbReference type="SAM" id="MobiDB-lite"/>
    </source>
</evidence>
<evidence type="ECO:0000313" key="2">
    <source>
        <dbReference type="EMBL" id="SMX86156.1"/>
    </source>
</evidence>